<protein>
    <recommendedName>
        <fullName evidence="1">SF4 helicase domain-containing protein</fullName>
    </recommendedName>
</protein>
<gene>
    <name evidence="2" type="ORF">LCGC14_0461670</name>
</gene>
<accession>A0A0F9SK28</accession>
<dbReference type="GO" id="GO:0006260">
    <property type="term" value="P:DNA replication"/>
    <property type="evidence" value="ECO:0007669"/>
    <property type="project" value="InterPro"/>
</dbReference>
<dbReference type="EMBL" id="LAZR01000475">
    <property type="protein sequence ID" value="KKN67424.1"/>
    <property type="molecule type" value="Genomic_DNA"/>
</dbReference>
<evidence type="ECO:0000259" key="1">
    <source>
        <dbReference type="Pfam" id="PF03796"/>
    </source>
</evidence>
<dbReference type="InterPro" id="IPR016136">
    <property type="entry name" value="DNA_helicase_N/primase_C"/>
</dbReference>
<dbReference type="GO" id="GO:0005524">
    <property type="term" value="F:ATP binding"/>
    <property type="evidence" value="ECO:0007669"/>
    <property type="project" value="InterPro"/>
</dbReference>
<feature type="domain" description="SF4 helicase" evidence="1">
    <location>
        <begin position="177"/>
        <end position="361"/>
    </location>
</feature>
<reference evidence="2" key="1">
    <citation type="journal article" date="2015" name="Nature">
        <title>Complex archaea that bridge the gap between prokaryotes and eukaryotes.</title>
        <authorList>
            <person name="Spang A."/>
            <person name="Saw J.H."/>
            <person name="Jorgensen S.L."/>
            <person name="Zaremba-Niedzwiedzka K."/>
            <person name="Martijn J."/>
            <person name="Lind A.E."/>
            <person name="van Eijk R."/>
            <person name="Schleper C."/>
            <person name="Guy L."/>
            <person name="Ettema T.J."/>
        </authorList>
    </citation>
    <scope>NUCLEOTIDE SEQUENCE</scope>
</reference>
<proteinExistence type="predicted"/>
<sequence>MAFNELFERDFLRMILRREYLVEFAGVIEPELFSFPVYAKLWLIIQKFYFEHKEPPSEATLFELLENAVDDKLFREDEVDILEEYIPPVVNIGTDEVVNFEFVRERVSRWAQERRLRARVSEVVQRVQEGSADVDEAVLLIRGAALLKPTPLDEEDFIITMERRVQGLVDRREGLFIPTGIEPLDRALGGGLMRGSTGYIMGPPHGGKSTFCSHFAGTATMIHLNVVYCYNDESSELLSARLVGHYGGVSRKDFLAGGERALDKTRAACAKLAEVRVGKLILKHLPNYAKPSDVFRTVERAVAGGMAVDVIVVDHIGKMQPEAGMSRDSYHLDVKNVFGELSDLAGEYNCVVLCVMHTNRKGRGKARLDDGMMGLTYEPAKDADFGLGAFRLTEDIAPPGAVGAKNFGRLQIIKARDTGAAGMLFRAEVDFEKCRYLRTEFLGTQEGVANATQPGAGRSFASPNGAAA</sequence>
<organism evidence="2">
    <name type="scientific">marine sediment metagenome</name>
    <dbReference type="NCBI Taxonomy" id="412755"/>
    <lineage>
        <taxon>unclassified sequences</taxon>
        <taxon>metagenomes</taxon>
        <taxon>ecological metagenomes</taxon>
    </lineage>
</organism>
<dbReference type="InterPro" id="IPR027417">
    <property type="entry name" value="P-loop_NTPase"/>
</dbReference>
<evidence type="ECO:0000313" key="2">
    <source>
        <dbReference type="EMBL" id="KKN67424.1"/>
    </source>
</evidence>
<dbReference type="Pfam" id="PF03796">
    <property type="entry name" value="DnaB_C"/>
    <property type="match status" value="1"/>
</dbReference>
<dbReference type="GO" id="GO:0003678">
    <property type="term" value="F:DNA helicase activity"/>
    <property type="evidence" value="ECO:0007669"/>
    <property type="project" value="InterPro"/>
</dbReference>
<dbReference type="Gene3D" id="3.40.50.300">
    <property type="entry name" value="P-loop containing nucleotide triphosphate hydrolases"/>
    <property type="match status" value="1"/>
</dbReference>
<dbReference type="Gene3D" id="1.10.860.10">
    <property type="entry name" value="DNAb Helicase, Chain A"/>
    <property type="match status" value="1"/>
</dbReference>
<dbReference type="InterPro" id="IPR007694">
    <property type="entry name" value="DNA_helicase_DnaB-like_C"/>
</dbReference>
<dbReference type="SUPFAM" id="SSF52540">
    <property type="entry name" value="P-loop containing nucleoside triphosphate hydrolases"/>
    <property type="match status" value="1"/>
</dbReference>
<dbReference type="AlphaFoldDB" id="A0A0F9SK28"/>
<name>A0A0F9SK28_9ZZZZ</name>
<comment type="caution">
    <text evidence="2">The sequence shown here is derived from an EMBL/GenBank/DDBJ whole genome shotgun (WGS) entry which is preliminary data.</text>
</comment>